<keyword evidence="3" id="KW-1185">Reference proteome</keyword>
<proteinExistence type="predicted"/>
<reference evidence="2" key="1">
    <citation type="submission" date="2019-09" db="EMBL/GenBank/DDBJ databases">
        <title>Draft genome information of white flower Hibiscus syriacus.</title>
        <authorList>
            <person name="Kim Y.-M."/>
        </authorList>
    </citation>
    <scope>NUCLEOTIDE SEQUENCE [LARGE SCALE GENOMIC DNA]</scope>
    <source>
        <strain evidence="2">YM2019G1</strain>
    </source>
</reference>
<feature type="domain" description="DUF7086" evidence="1">
    <location>
        <begin position="103"/>
        <end position="200"/>
    </location>
</feature>
<comment type="caution">
    <text evidence="2">The sequence shown here is derived from an EMBL/GenBank/DDBJ whole genome shotgun (WGS) entry which is preliminary data.</text>
</comment>
<dbReference type="InterPro" id="IPR055513">
    <property type="entry name" value="DUF7086"/>
</dbReference>
<sequence>MDSQDQVSSSPSNLNSRERLISHTSSGEGEHHQELLDLDLSLGPPCSPSHIHNTNLMTVLADPIRYQSRSRRNRIRKLKPGKSETIGAPYPWATTRRATVHNLDYLLSQNMYTISGEVYCKGCQERYTIECNMVEKFNEIKDFVLANMTTMNDRAPDCWMHPGLDNCQACGSVLRPIIVKKRDINWLFLLLGQKLGCCRLS</sequence>
<dbReference type="PANTHER" id="PTHR34272:SF1">
    <property type="entry name" value="EXPRESSED PROTEIN"/>
    <property type="match status" value="1"/>
</dbReference>
<dbReference type="Proteomes" id="UP000436088">
    <property type="component" value="Unassembled WGS sequence"/>
</dbReference>
<organism evidence="2 3">
    <name type="scientific">Hibiscus syriacus</name>
    <name type="common">Rose of Sharon</name>
    <dbReference type="NCBI Taxonomy" id="106335"/>
    <lineage>
        <taxon>Eukaryota</taxon>
        <taxon>Viridiplantae</taxon>
        <taxon>Streptophyta</taxon>
        <taxon>Embryophyta</taxon>
        <taxon>Tracheophyta</taxon>
        <taxon>Spermatophyta</taxon>
        <taxon>Magnoliopsida</taxon>
        <taxon>eudicotyledons</taxon>
        <taxon>Gunneridae</taxon>
        <taxon>Pentapetalae</taxon>
        <taxon>rosids</taxon>
        <taxon>malvids</taxon>
        <taxon>Malvales</taxon>
        <taxon>Malvaceae</taxon>
        <taxon>Malvoideae</taxon>
        <taxon>Hibiscus</taxon>
    </lineage>
</organism>
<protein>
    <submittedName>
        <fullName evidence="2">Hydroxyproline-rich glycofamily protein</fullName>
    </submittedName>
</protein>
<dbReference type="Pfam" id="PF23324">
    <property type="entry name" value="DUF7086"/>
    <property type="match status" value="1"/>
</dbReference>
<evidence type="ECO:0000259" key="1">
    <source>
        <dbReference type="Pfam" id="PF23324"/>
    </source>
</evidence>
<dbReference type="PANTHER" id="PTHR34272">
    <property type="entry name" value="EXPRESSED PROTEIN"/>
    <property type="match status" value="1"/>
</dbReference>
<accession>A0A6A3CBG3</accession>
<dbReference type="AlphaFoldDB" id="A0A6A3CBG3"/>
<name>A0A6A3CBG3_HIBSY</name>
<evidence type="ECO:0000313" key="2">
    <source>
        <dbReference type="EMBL" id="KAE8724512.1"/>
    </source>
</evidence>
<gene>
    <name evidence="2" type="ORF">F3Y22_tig00010374pilonHSYRG00008</name>
</gene>
<dbReference type="EMBL" id="VEPZ02000463">
    <property type="protein sequence ID" value="KAE8724512.1"/>
    <property type="molecule type" value="Genomic_DNA"/>
</dbReference>
<evidence type="ECO:0000313" key="3">
    <source>
        <dbReference type="Proteomes" id="UP000436088"/>
    </source>
</evidence>